<protein>
    <submittedName>
        <fullName evidence="1">Uncharacterized protein</fullName>
    </submittedName>
</protein>
<sequence>MEKVVYKAKPNGVADVWFRNNQHEIVQETEDGPTGYEADEIFCRVDAAVILEKEITADFGFWFDQLKDKEEGCNADYLSIETYRAEKKKEISQICQNTIYAGTDIEISSGKEHFSLKDEDQLNLFGKQAQLTAGSKKLEYHEDGNPCRYYSAEDMQKIINGAMKFKSYHTTYGNSVNMWIKGCAKASEIAKIKYGAPIPEEYQSEVLKDYLAEMAADKEVK</sequence>
<evidence type="ECO:0000313" key="1">
    <source>
        <dbReference type="EMBL" id="RHE77380.1"/>
    </source>
</evidence>
<proteinExistence type="predicted"/>
<accession>A0A414KKC6</accession>
<reference evidence="1 2" key="1">
    <citation type="submission" date="2018-08" db="EMBL/GenBank/DDBJ databases">
        <title>A genome reference for cultivated species of the human gut microbiota.</title>
        <authorList>
            <person name="Zou Y."/>
            <person name="Xue W."/>
            <person name="Luo G."/>
        </authorList>
    </citation>
    <scope>NUCLEOTIDE SEQUENCE [LARGE SCALE GENOMIC DNA]</scope>
    <source>
        <strain evidence="1 2">AM27-32LB</strain>
    </source>
</reference>
<comment type="caution">
    <text evidence="1">The sequence shown here is derived from an EMBL/GenBank/DDBJ whole genome shotgun (WGS) entry which is preliminary data.</text>
</comment>
<dbReference type="Proteomes" id="UP000283928">
    <property type="component" value="Unassembled WGS sequence"/>
</dbReference>
<organism evidence="1 2">
    <name type="scientific">Blautia obeum</name>
    <dbReference type="NCBI Taxonomy" id="40520"/>
    <lineage>
        <taxon>Bacteria</taxon>
        <taxon>Bacillati</taxon>
        <taxon>Bacillota</taxon>
        <taxon>Clostridia</taxon>
        <taxon>Lachnospirales</taxon>
        <taxon>Lachnospiraceae</taxon>
        <taxon>Blautia</taxon>
    </lineage>
</organism>
<name>A0A414KKC6_9FIRM</name>
<dbReference type="EMBL" id="QSKO01000003">
    <property type="protein sequence ID" value="RHE77380.1"/>
    <property type="molecule type" value="Genomic_DNA"/>
</dbReference>
<gene>
    <name evidence="1" type="ORF">DW723_03105</name>
</gene>
<dbReference type="AlphaFoldDB" id="A0A414KKC6"/>
<evidence type="ECO:0000313" key="2">
    <source>
        <dbReference type="Proteomes" id="UP000283928"/>
    </source>
</evidence>